<evidence type="ECO:0000256" key="4">
    <source>
        <dbReference type="ARBA" id="ARBA00023125"/>
    </source>
</evidence>
<accession>A0ABS8Z1A6</accession>
<dbReference type="PANTHER" id="PTHR43133:SF8">
    <property type="entry name" value="RNA POLYMERASE SIGMA FACTOR HI_1459-RELATED"/>
    <property type="match status" value="1"/>
</dbReference>
<reference evidence="7 8" key="1">
    <citation type="submission" date="2021-12" db="EMBL/GenBank/DDBJ databases">
        <title>Genome sequence of Kibdelosporangium philippinense ATCC 49844.</title>
        <authorList>
            <person name="Fedorov E.A."/>
            <person name="Omeragic M."/>
            <person name="Shalygina K.F."/>
            <person name="Maclea K.S."/>
        </authorList>
    </citation>
    <scope>NUCLEOTIDE SEQUENCE [LARGE SCALE GENOMIC DNA]</scope>
    <source>
        <strain evidence="7 8">ATCC 49844</strain>
    </source>
</reference>
<evidence type="ECO:0000313" key="7">
    <source>
        <dbReference type="EMBL" id="MCE7001545.1"/>
    </source>
</evidence>
<keyword evidence="3" id="KW-0731">Sigma factor</keyword>
<sequence length="193" mass="21205">MVLTALVAGASRGQASAWTTLVRRYRPLVSAICRNFGIMGVDADDVAGTVWLRLVANVTAIRDPEALPGWIVTTTRRECLQLLRDRTRQVARETEEMADILAPGPDSRLLVDERRDALREAIDGLSGRDQQLLSLLFADPPIPYAEISVRLGMPIGAIGPTRQRCLARVRKSPGIAALLVNECHVNRRLDEAS</sequence>
<evidence type="ECO:0000256" key="5">
    <source>
        <dbReference type="ARBA" id="ARBA00023163"/>
    </source>
</evidence>
<keyword evidence="2" id="KW-0805">Transcription regulation</keyword>
<evidence type="ECO:0000313" key="8">
    <source>
        <dbReference type="Proteomes" id="UP001521150"/>
    </source>
</evidence>
<keyword evidence="8" id="KW-1185">Reference proteome</keyword>
<name>A0ABS8Z1A6_9PSEU</name>
<dbReference type="InterPro" id="IPR007627">
    <property type="entry name" value="RNA_pol_sigma70_r2"/>
</dbReference>
<comment type="caution">
    <text evidence="7">The sequence shown here is derived from an EMBL/GenBank/DDBJ whole genome shotgun (WGS) entry which is preliminary data.</text>
</comment>
<dbReference type="PANTHER" id="PTHR43133">
    <property type="entry name" value="RNA POLYMERASE ECF-TYPE SIGMA FACTO"/>
    <property type="match status" value="1"/>
</dbReference>
<comment type="similarity">
    <text evidence="1">Belongs to the sigma-70 factor family. ECF subfamily.</text>
</comment>
<dbReference type="Proteomes" id="UP001521150">
    <property type="component" value="Unassembled WGS sequence"/>
</dbReference>
<proteinExistence type="inferred from homology"/>
<dbReference type="Gene3D" id="1.10.1740.10">
    <property type="match status" value="1"/>
</dbReference>
<dbReference type="Pfam" id="PF04542">
    <property type="entry name" value="Sigma70_r2"/>
    <property type="match status" value="1"/>
</dbReference>
<keyword evidence="5" id="KW-0804">Transcription</keyword>
<evidence type="ECO:0000256" key="1">
    <source>
        <dbReference type="ARBA" id="ARBA00010641"/>
    </source>
</evidence>
<dbReference type="InterPro" id="IPR014284">
    <property type="entry name" value="RNA_pol_sigma-70_dom"/>
</dbReference>
<organism evidence="7 8">
    <name type="scientific">Kibdelosporangium philippinense</name>
    <dbReference type="NCBI Taxonomy" id="211113"/>
    <lineage>
        <taxon>Bacteria</taxon>
        <taxon>Bacillati</taxon>
        <taxon>Actinomycetota</taxon>
        <taxon>Actinomycetes</taxon>
        <taxon>Pseudonocardiales</taxon>
        <taxon>Pseudonocardiaceae</taxon>
        <taxon>Kibdelosporangium</taxon>
    </lineage>
</organism>
<keyword evidence="4" id="KW-0238">DNA-binding</keyword>
<dbReference type="SUPFAM" id="SSF88659">
    <property type="entry name" value="Sigma3 and sigma4 domains of RNA polymerase sigma factors"/>
    <property type="match status" value="1"/>
</dbReference>
<dbReference type="InterPro" id="IPR039425">
    <property type="entry name" value="RNA_pol_sigma-70-like"/>
</dbReference>
<dbReference type="NCBIfam" id="TIGR02937">
    <property type="entry name" value="sigma70-ECF"/>
    <property type="match status" value="1"/>
</dbReference>
<dbReference type="EMBL" id="JAJVCN010000001">
    <property type="protein sequence ID" value="MCE7001545.1"/>
    <property type="molecule type" value="Genomic_DNA"/>
</dbReference>
<dbReference type="InterPro" id="IPR013325">
    <property type="entry name" value="RNA_pol_sigma_r2"/>
</dbReference>
<evidence type="ECO:0000256" key="2">
    <source>
        <dbReference type="ARBA" id="ARBA00023015"/>
    </source>
</evidence>
<dbReference type="InterPro" id="IPR013324">
    <property type="entry name" value="RNA_pol_sigma_r3/r4-like"/>
</dbReference>
<dbReference type="RefSeq" id="WP_233722610.1">
    <property type="nucleotide sequence ID" value="NZ_JAJVCN010000001.1"/>
</dbReference>
<dbReference type="Gene3D" id="1.10.10.10">
    <property type="entry name" value="Winged helix-like DNA-binding domain superfamily/Winged helix DNA-binding domain"/>
    <property type="match status" value="1"/>
</dbReference>
<dbReference type="SUPFAM" id="SSF88946">
    <property type="entry name" value="Sigma2 domain of RNA polymerase sigma factors"/>
    <property type="match status" value="1"/>
</dbReference>
<protein>
    <submittedName>
        <fullName evidence="7">Sigma-70 family RNA polymerase sigma factor</fullName>
    </submittedName>
</protein>
<gene>
    <name evidence="7" type="ORF">LWC34_01615</name>
</gene>
<feature type="domain" description="RNA polymerase sigma-70 region 2" evidence="6">
    <location>
        <begin position="21"/>
        <end position="88"/>
    </location>
</feature>
<evidence type="ECO:0000259" key="6">
    <source>
        <dbReference type="Pfam" id="PF04542"/>
    </source>
</evidence>
<dbReference type="InterPro" id="IPR036388">
    <property type="entry name" value="WH-like_DNA-bd_sf"/>
</dbReference>
<evidence type="ECO:0000256" key="3">
    <source>
        <dbReference type="ARBA" id="ARBA00023082"/>
    </source>
</evidence>